<gene>
    <name evidence="2" type="ORF">DLM86_02540</name>
</gene>
<dbReference type="OrthoDB" id="2970258at2"/>
<evidence type="ECO:0000313" key="3">
    <source>
        <dbReference type="Proteomes" id="UP000247476"/>
    </source>
</evidence>
<dbReference type="EMBL" id="QJVJ01000001">
    <property type="protein sequence ID" value="PYI57336.1"/>
    <property type="molecule type" value="Genomic_DNA"/>
</dbReference>
<accession>A0A2V5L3E3</accession>
<feature type="transmembrane region" description="Helical" evidence="1">
    <location>
        <begin position="33"/>
        <end position="51"/>
    </location>
</feature>
<comment type="caution">
    <text evidence="2">The sequence shown here is derived from an EMBL/GenBank/DDBJ whole genome shotgun (WGS) entry which is preliminary data.</text>
</comment>
<keyword evidence="3" id="KW-1185">Reference proteome</keyword>
<evidence type="ECO:0000256" key="1">
    <source>
        <dbReference type="SAM" id="Phobius"/>
    </source>
</evidence>
<dbReference type="AlphaFoldDB" id="A0A2V5L3E3"/>
<keyword evidence="1" id="KW-1133">Transmembrane helix</keyword>
<name>A0A2V5L3E3_9BACL</name>
<dbReference type="RefSeq" id="WP_110838375.1">
    <property type="nucleotide sequence ID" value="NZ_QJVJ01000001.1"/>
</dbReference>
<proteinExistence type="predicted"/>
<feature type="transmembrane region" description="Helical" evidence="1">
    <location>
        <begin position="6"/>
        <end position="21"/>
    </location>
</feature>
<keyword evidence="1" id="KW-0812">Transmembrane</keyword>
<organism evidence="2 3">
    <name type="scientific">Paenibacillus flagellatus</name>
    <dbReference type="NCBI Taxonomy" id="2211139"/>
    <lineage>
        <taxon>Bacteria</taxon>
        <taxon>Bacillati</taxon>
        <taxon>Bacillota</taxon>
        <taxon>Bacilli</taxon>
        <taxon>Bacillales</taxon>
        <taxon>Paenibacillaceae</taxon>
        <taxon>Paenibacillus</taxon>
    </lineage>
</organism>
<protein>
    <submittedName>
        <fullName evidence="2">Uncharacterized protein</fullName>
    </submittedName>
</protein>
<dbReference type="Proteomes" id="UP000247476">
    <property type="component" value="Unassembled WGS sequence"/>
</dbReference>
<keyword evidence="1" id="KW-0472">Membrane</keyword>
<evidence type="ECO:0000313" key="2">
    <source>
        <dbReference type="EMBL" id="PYI57336.1"/>
    </source>
</evidence>
<sequence>MKLGAMWGITLLAAAVFLWDWPRWSRMPPKQRAAFAAMTALGWGLGVWLAFDPKLPGPTQLIDSIFAALGKTLE</sequence>
<reference evidence="2 3" key="1">
    <citation type="submission" date="2018-05" db="EMBL/GenBank/DDBJ databases">
        <title>Paenibacillus flagellatus sp. nov., isolated from selenium mineral soil.</title>
        <authorList>
            <person name="Dai X."/>
        </authorList>
    </citation>
    <scope>NUCLEOTIDE SEQUENCE [LARGE SCALE GENOMIC DNA]</scope>
    <source>
        <strain evidence="2 3">DXL2</strain>
    </source>
</reference>